<evidence type="ECO:0000256" key="1">
    <source>
        <dbReference type="SAM" id="MobiDB-lite"/>
    </source>
</evidence>
<sequence>MEARLVDSATSVGSRLSVALVLVELDITKSYPDKVWLGHENLGYIQHVSMEIFPAFCASCKCIGHLSGECRPLQPAPPIASSVSPSSLIVDVCGVGDKMDNSISCDVINGAQSLCSEIGNVVICDNTITNDVDEVINIVSNMSKDLALNPAVVVAPKPDLALGRMLASELPDASFSSAVALLALDNQSPVLDGDTTPVGYNSGTVLNSTGDDVVPVVLVYESLNAINCCLNLMVSPSSGKDKEKLRDDSTEDLALNVVPEG</sequence>
<organism evidence="2 3">
    <name type="scientific">Dendrobium chrysotoxum</name>
    <name type="common">Orchid</name>
    <dbReference type="NCBI Taxonomy" id="161865"/>
    <lineage>
        <taxon>Eukaryota</taxon>
        <taxon>Viridiplantae</taxon>
        <taxon>Streptophyta</taxon>
        <taxon>Embryophyta</taxon>
        <taxon>Tracheophyta</taxon>
        <taxon>Spermatophyta</taxon>
        <taxon>Magnoliopsida</taxon>
        <taxon>Liliopsida</taxon>
        <taxon>Asparagales</taxon>
        <taxon>Orchidaceae</taxon>
        <taxon>Epidendroideae</taxon>
        <taxon>Malaxideae</taxon>
        <taxon>Dendrobiinae</taxon>
        <taxon>Dendrobium</taxon>
    </lineage>
</organism>
<dbReference type="AlphaFoldDB" id="A0AAV7FK45"/>
<dbReference type="EMBL" id="JAGFBR010000019">
    <property type="protein sequence ID" value="KAH0448559.1"/>
    <property type="molecule type" value="Genomic_DNA"/>
</dbReference>
<keyword evidence="3" id="KW-1185">Reference proteome</keyword>
<evidence type="ECO:0000313" key="3">
    <source>
        <dbReference type="Proteomes" id="UP000775213"/>
    </source>
</evidence>
<gene>
    <name evidence="2" type="ORF">IEQ34_022359</name>
</gene>
<comment type="caution">
    <text evidence="2">The sequence shown here is derived from an EMBL/GenBank/DDBJ whole genome shotgun (WGS) entry which is preliminary data.</text>
</comment>
<feature type="compositionally biased region" description="Basic and acidic residues" evidence="1">
    <location>
        <begin position="239"/>
        <end position="248"/>
    </location>
</feature>
<feature type="region of interest" description="Disordered" evidence="1">
    <location>
        <begin position="238"/>
        <end position="261"/>
    </location>
</feature>
<dbReference type="PANTHER" id="PTHR31286:SF180">
    <property type="entry name" value="OS10G0362600 PROTEIN"/>
    <property type="match status" value="1"/>
</dbReference>
<accession>A0AAV7FK45</accession>
<dbReference type="PANTHER" id="PTHR31286">
    <property type="entry name" value="GLYCINE-RICH CELL WALL STRUCTURAL PROTEIN 1.8-LIKE"/>
    <property type="match status" value="1"/>
</dbReference>
<evidence type="ECO:0000313" key="2">
    <source>
        <dbReference type="EMBL" id="KAH0448559.1"/>
    </source>
</evidence>
<protein>
    <submittedName>
        <fullName evidence="2">Uncharacterized protein</fullName>
    </submittedName>
</protein>
<name>A0AAV7FK45_DENCH</name>
<dbReference type="Proteomes" id="UP000775213">
    <property type="component" value="Unassembled WGS sequence"/>
</dbReference>
<reference evidence="2 3" key="1">
    <citation type="journal article" date="2021" name="Hortic Res">
        <title>Chromosome-scale assembly of the Dendrobium chrysotoxum genome enhances the understanding of orchid evolution.</title>
        <authorList>
            <person name="Zhang Y."/>
            <person name="Zhang G.Q."/>
            <person name="Zhang D."/>
            <person name="Liu X.D."/>
            <person name="Xu X.Y."/>
            <person name="Sun W.H."/>
            <person name="Yu X."/>
            <person name="Zhu X."/>
            <person name="Wang Z.W."/>
            <person name="Zhao X."/>
            <person name="Zhong W.Y."/>
            <person name="Chen H."/>
            <person name="Yin W.L."/>
            <person name="Huang T."/>
            <person name="Niu S.C."/>
            <person name="Liu Z.J."/>
        </authorList>
    </citation>
    <scope>NUCLEOTIDE SEQUENCE [LARGE SCALE GENOMIC DNA]</scope>
    <source>
        <strain evidence="2">Lindl</strain>
    </source>
</reference>
<dbReference type="InterPro" id="IPR040256">
    <property type="entry name" value="At4g02000-like"/>
</dbReference>
<proteinExistence type="predicted"/>